<comment type="similarity">
    <text evidence="5">Belongs to the thiamine kinase family.</text>
</comment>
<dbReference type="KEGG" id="ebt:EBL_c23950"/>
<evidence type="ECO:0000259" key="6">
    <source>
        <dbReference type="Pfam" id="PF01636"/>
    </source>
</evidence>
<protein>
    <recommendedName>
        <fullName evidence="5">Thiamine kinase</fullName>
        <ecNumber evidence="5">2.7.1.89</ecNumber>
    </recommendedName>
</protein>
<dbReference type="EC" id="2.7.1.89" evidence="5"/>
<keyword evidence="4 5" id="KW-0067">ATP-binding</keyword>
<evidence type="ECO:0000256" key="3">
    <source>
        <dbReference type="ARBA" id="ARBA00022777"/>
    </source>
</evidence>
<dbReference type="GO" id="GO:0019165">
    <property type="term" value="F:thiamine kinase activity"/>
    <property type="evidence" value="ECO:0007669"/>
    <property type="project" value="UniProtKB-UniRule"/>
</dbReference>
<proteinExistence type="inferred from homology"/>
<sequence length="279" mass="31330">MRYSKPTDRQLTHLLTQILPAAQAAGAVSGPGGLGSGALRIETRAGALAARPALWPGLPGVYLRRQQRALCRAGEGIGPRVLGCTAQWLVCEWLEGDVKPAIGEGDIAPLAAVLQRLHQRPLFGWRVPVLWLVNYYWQAADPARRSPGWLRVLKRLTQRREPRPLRLAPLHMDIHSGNIVWQPAGLRLIDWEYAGDGDIALELAAAGVESEHQRQLLIAEYARLSGIDRQRLACQVDRWRPWTGLLAASWYEQRWQQTGDTEFIALAETQWSALRRWLN</sequence>
<dbReference type="PATRIC" id="fig|630626.3.peg.2318"/>
<evidence type="ECO:0000256" key="4">
    <source>
        <dbReference type="ARBA" id="ARBA00022840"/>
    </source>
</evidence>
<feature type="domain" description="Aminoglycoside phosphotransferase" evidence="6">
    <location>
        <begin position="70"/>
        <end position="232"/>
    </location>
</feature>
<comment type="catalytic activity">
    <reaction evidence="5">
        <text>thiamine + ATP = thiamine phosphate + ADP + H(+)</text>
        <dbReference type="Rhea" id="RHEA:12012"/>
        <dbReference type="ChEBI" id="CHEBI:15378"/>
        <dbReference type="ChEBI" id="CHEBI:18385"/>
        <dbReference type="ChEBI" id="CHEBI:30616"/>
        <dbReference type="ChEBI" id="CHEBI:37575"/>
        <dbReference type="ChEBI" id="CHEBI:456216"/>
        <dbReference type="EC" id="2.7.1.89"/>
    </reaction>
</comment>
<keyword evidence="1 5" id="KW-0808">Transferase</keyword>
<dbReference type="GO" id="GO:0006772">
    <property type="term" value="P:thiamine metabolic process"/>
    <property type="evidence" value="ECO:0007669"/>
    <property type="project" value="InterPro"/>
</dbReference>
<name>I2BAD0_SHIBC</name>
<dbReference type="OrthoDB" id="179763at2"/>
<reference evidence="7 8" key="1">
    <citation type="journal article" date="2012" name="J. Bacteriol.">
        <title>Complete genome sequence of the B12-producing Shimwellia blattae strain DSM 4481, isolated from a cockroach.</title>
        <authorList>
            <person name="Brzuszkiewicz E."/>
            <person name="Waschkowitz T."/>
            <person name="Wiezer A."/>
            <person name="Daniel R."/>
        </authorList>
    </citation>
    <scope>NUCLEOTIDE SEQUENCE [LARGE SCALE GENOMIC DNA]</scope>
    <source>
        <strain evidence="8">ATCC 29907 / DSM 4481 / JCM 1650 / NBRC 105725 / CDC 9005-74</strain>
    </source>
</reference>
<keyword evidence="8" id="KW-1185">Reference proteome</keyword>
<evidence type="ECO:0000256" key="5">
    <source>
        <dbReference type="HAMAP-Rule" id="MF_01604"/>
    </source>
</evidence>
<dbReference type="AlphaFoldDB" id="I2BAD0"/>
<dbReference type="HOGENOM" id="CLU_055115_2_0_6"/>
<dbReference type="HAMAP" id="MF_01604">
    <property type="entry name" value="Thiamine_kinase"/>
    <property type="match status" value="1"/>
</dbReference>
<dbReference type="STRING" id="630626.EBL_c23950"/>
<dbReference type="GO" id="GO:0009229">
    <property type="term" value="P:thiamine diphosphate biosynthetic process"/>
    <property type="evidence" value="ECO:0007669"/>
    <property type="project" value="UniProtKB-UniRule"/>
</dbReference>
<dbReference type="SUPFAM" id="SSF56112">
    <property type="entry name" value="Protein kinase-like (PK-like)"/>
    <property type="match status" value="1"/>
</dbReference>
<dbReference type="InterPro" id="IPR014093">
    <property type="entry name" value="Thiamine_kinase"/>
</dbReference>
<dbReference type="UniPathway" id="UPA00060">
    <property type="reaction ID" value="UER00596"/>
</dbReference>
<dbReference type="GO" id="GO:0005524">
    <property type="term" value="F:ATP binding"/>
    <property type="evidence" value="ECO:0007669"/>
    <property type="project" value="UniProtKB-KW"/>
</dbReference>
<evidence type="ECO:0000256" key="1">
    <source>
        <dbReference type="ARBA" id="ARBA00022679"/>
    </source>
</evidence>
<dbReference type="InterPro" id="IPR002575">
    <property type="entry name" value="Aminoglycoside_PTrfase"/>
</dbReference>
<accession>I2BAD0</accession>
<dbReference type="Gene3D" id="3.90.1200.10">
    <property type="match status" value="1"/>
</dbReference>
<dbReference type="InterPro" id="IPR011009">
    <property type="entry name" value="Kinase-like_dom_sf"/>
</dbReference>
<comment type="function">
    <text evidence="5">Catalyzes the phosphorylation of thiamine to thiamine phosphate.</text>
</comment>
<gene>
    <name evidence="7" type="primary">ycfN</name>
    <name evidence="5" type="synonym">thiK</name>
    <name evidence="7" type="ordered locus">EBL_c23950</name>
</gene>
<keyword evidence="2 5" id="KW-0547">Nucleotide-binding</keyword>
<dbReference type="Pfam" id="PF01636">
    <property type="entry name" value="APH"/>
    <property type="match status" value="1"/>
</dbReference>
<evidence type="ECO:0000313" key="7">
    <source>
        <dbReference type="EMBL" id="AFJ47484.1"/>
    </source>
</evidence>
<dbReference type="EMBL" id="CP001560">
    <property type="protein sequence ID" value="AFJ47484.1"/>
    <property type="molecule type" value="Genomic_DNA"/>
</dbReference>
<dbReference type="eggNOG" id="COG0510">
    <property type="taxonomic scope" value="Bacteria"/>
</dbReference>
<keyword evidence="3 5" id="KW-0418">Kinase</keyword>
<evidence type="ECO:0000313" key="8">
    <source>
        <dbReference type="Proteomes" id="UP000001955"/>
    </source>
</evidence>
<dbReference type="Proteomes" id="UP000001955">
    <property type="component" value="Chromosome"/>
</dbReference>
<organism evidence="7 8">
    <name type="scientific">Shimwellia blattae (strain ATCC 29907 / DSM 4481 / JCM 1650 / NBRC 105725 / CDC 9005-74)</name>
    <name type="common">Escherichia blattae</name>
    <dbReference type="NCBI Taxonomy" id="630626"/>
    <lineage>
        <taxon>Bacteria</taxon>
        <taxon>Pseudomonadati</taxon>
        <taxon>Pseudomonadota</taxon>
        <taxon>Gammaproteobacteria</taxon>
        <taxon>Enterobacterales</taxon>
        <taxon>Enterobacteriaceae</taxon>
        <taxon>Shimwellia</taxon>
    </lineage>
</organism>
<evidence type="ECO:0000256" key="2">
    <source>
        <dbReference type="ARBA" id="ARBA00022741"/>
    </source>
</evidence>
<dbReference type="RefSeq" id="WP_014716079.1">
    <property type="nucleotide sequence ID" value="NC_017910.1"/>
</dbReference>
<dbReference type="NCBIfam" id="NF007620">
    <property type="entry name" value="PRK10271.1"/>
    <property type="match status" value="1"/>
</dbReference>
<comment type="pathway">
    <text evidence="5">Cofactor biosynthesis; thiamine diphosphate biosynthesis; thiamine phosphate from thiamine: step 1/1.</text>
</comment>